<dbReference type="PROSITE" id="PS51762">
    <property type="entry name" value="GH16_2"/>
    <property type="match status" value="1"/>
</dbReference>
<feature type="domain" description="GH16" evidence="3">
    <location>
        <begin position="147"/>
        <end position="393"/>
    </location>
</feature>
<feature type="chain" id="PRO_5038840011" description="GH16 domain-containing protein" evidence="2">
    <location>
        <begin position="19"/>
        <end position="393"/>
    </location>
</feature>
<comment type="caution">
    <text evidence="4">The sequence shown here is derived from an EMBL/GenBank/DDBJ whole genome shotgun (WGS) entry which is preliminary data.</text>
</comment>
<dbReference type="PANTHER" id="PTHR10963">
    <property type="entry name" value="GLYCOSYL HYDROLASE-RELATED"/>
    <property type="match status" value="1"/>
</dbReference>
<dbReference type="AlphaFoldDB" id="A0A2T8FEM6"/>
<dbReference type="InterPro" id="IPR050546">
    <property type="entry name" value="Glycosyl_Hydrlase_16"/>
</dbReference>
<evidence type="ECO:0000259" key="3">
    <source>
        <dbReference type="PROSITE" id="PS51762"/>
    </source>
</evidence>
<evidence type="ECO:0000313" key="5">
    <source>
        <dbReference type="Proteomes" id="UP000246018"/>
    </source>
</evidence>
<accession>A0A2T8FEM6</accession>
<keyword evidence="5" id="KW-1185">Reference proteome</keyword>
<dbReference type="GO" id="GO:0004553">
    <property type="term" value="F:hydrolase activity, hydrolyzing O-glycosyl compounds"/>
    <property type="evidence" value="ECO:0007669"/>
    <property type="project" value="InterPro"/>
</dbReference>
<dbReference type="Proteomes" id="UP000246018">
    <property type="component" value="Unassembled WGS sequence"/>
</dbReference>
<dbReference type="Gene3D" id="2.60.120.200">
    <property type="match status" value="1"/>
</dbReference>
<dbReference type="PANTHER" id="PTHR10963:SF55">
    <property type="entry name" value="GLYCOSIDE HYDROLASE FAMILY 16 PROTEIN"/>
    <property type="match status" value="1"/>
</dbReference>
<dbReference type="EMBL" id="QDGZ01000001">
    <property type="protein sequence ID" value="PVG84172.1"/>
    <property type="molecule type" value="Genomic_DNA"/>
</dbReference>
<evidence type="ECO:0000256" key="1">
    <source>
        <dbReference type="ARBA" id="ARBA00006865"/>
    </source>
</evidence>
<dbReference type="InterPro" id="IPR013320">
    <property type="entry name" value="ConA-like_dom_sf"/>
</dbReference>
<evidence type="ECO:0000313" key="4">
    <source>
        <dbReference type="EMBL" id="PVG84172.1"/>
    </source>
</evidence>
<comment type="similarity">
    <text evidence="1">Belongs to the glycosyl hydrolase 16 family.</text>
</comment>
<proteinExistence type="inferred from homology"/>
<feature type="signal peptide" evidence="2">
    <location>
        <begin position="1"/>
        <end position="18"/>
    </location>
</feature>
<gene>
    <name evidence="4" type="ORF">DDE18_00570</name>
</gene>
<name>A0A2T8FEM6_9ACTN</name>
<sequence>MAGLAAAAFLPSTVLATAGPGTAGVAPAGRPAAAERVAQSARLRVLPQIVQQGTTRAPAAHARAAFVTTLKPNVKGRPVALQVAEGELWRTVDKGRTNGRGSAEFAAPAARDGTPLTYRVTAQRYQGLGKVRSQPKASPWLTDTWVDEFSGTSLGDAWGHRGTIYAPKSRRACSKGDPRATTVADGVARLSVLPDPDRTDRCTAYIRGRPTGRYAYRINGHIGTMGKFSFSYGFAAARVKMHSARGQHGGFWMLPQTSVPGETRPALTGAEVDVVEYFGNRHPEGGLASFTYSQDSTGGQVKTGGWIKRSRGFLKNRSDGWSKSFHVFSVEWTPQRYIFRIDGKETWRTKVGVSGQPEYLILSLLSSDYELSHSGDWALPQTMKVDWVRVWEA</sequence>
<reference evidence="4 5" key="1">
    <citation type="submission" date="2018-04" db="EMBL/GenBank/DDBJ databases">
        <title>Genome of Nocardioides gansuensis WSJ-1.</title>
        <authorList>
            <person name="Wu S."/>
            <person name="Wang G."/>
        </authorList>
    </citation>
    <scope>NUCLEOTIDE SEQUENCE [LARGE SCALE GENOMIC DNA]</scope>
    <source>
        <strain evidence="4 5">WSJ-1</strain>
    </source>
</reference>
<organism evidence="4 5">
    <name type="scientific">Nocardioides gansuensis</name>
    <dbReference type="NCBI Taxonomy" id="2138300"/>
    <lineage>
        <taxon>Bacteria</taxon>
        <taxon>Bacillati</taxon>
        <taxon>Actinomycetota</taxon>
        <taxon>Actinomycetes</taxon>
        <taxon>Propionibacteriales</taxon>
        <taxon>Nocardioidaceae</taxon>
        <taxon>Nocardioides</taxon>
    </lineage>
</organism>
<dbReference type="CDD" id="cd08023">
    <property type="entry name" value="GH16_laminarinase_like"/>
    <property type="match status" value="1"/>
</dbReference>
<dbReference type="SUPFAM" id="SSF49899">
    <property type="entry name" value="Concanavalin A-like lectins/glucanases"/>
    <property type="match status" value="1"/>
</dbReference>
<dbReference type="InterPro" id="IPR000757">
    <property type="entry name" value="Beta-glucanase-like"/>
</dbReference>
<evidence type="ECO:0000256" key="2">
    <source>
        <dbReference type="SAM" id="SignalP"/>
    </source>
</evidence>
<dbReference type="Pfam" id="PF00722">
    <property type="entry name" value="Glyco_hydro_16"/>
    <property type="match status" value="1"/>
</dbReference>
<dbReference type="GO" id="GO:0005975">
    <property type="term" value="P:carbohydrate metabolic process"/>
    <property type="evidence" value="ECO:0007669"/>
    <property type="project" value="InterPro"/>
</dbReference>
<protein>
    <recommendedName>
        <fullName evidence="3">GH16 domain-containing protein</fullName>
    </recommendedName>
</protein>
<keyword evidence="2" id="KW-0732">Signal</keyword>